<proteinExistence type="predicted"/>
<protein>
    <submittedName>
        <fullName evidence="2">Uncharacterized protein</fullName>
    </submittedName>
</protein>
<evidence type="ECO:0000313" key="3">
    <source>
        <dbReference type="Proteomes" id="UP001469553"/>
    </source>
</evidence>
<reference evidence="2 3" key="1">
    <citation type="submission" date="2021-06" db="EMBL/GenBank/DDBJ databases">
        <authorList>
            <person name="Palmer J.M."/>
        </authorList>
    </citation>
    <scope>NUCLEOTIDE SEQUENCE [LARGE SCALE GENOMIC DNA]</scope>
    <source>
        <strain evidence="2 3">AS_MEX2019</strain>
        <tissue evidence="2">Muscle</tissue>
    </source>
</reference>
<comment type="caution">
    <text evidence="2">The sequence shown here is derived from an EMBL/GenBank/DDBJ whole genome shotgun (WGS) entry which is preliminary data.</text>
</comment>
<evidence type="ECO:0000313" key="2">
    <source>
        <dbReference type="EMBL" id="MEQ2296262.1"/>
    </source>
</evidence>
<gene>
    <name evidence="2" type="ORF">AMECASPLE_023087</name>
</gene>
<dbReference type="EMBL" id="JAHRIP010039721">
    <property type="protein sequence ID" value="MEQ2296262.1"/>
    <property type="molecule type" value="Genomic_DNA"/>
</dbReference>
<organism evidence="2 3">
    <name type="scientific">Ameca splendens</name>
    <dbReference type="NCBI Taxonomy" id="208324"/>
    <lineage>
        <taxon>Eukaryota</taxon>
        <taxon>Metazoa</taxon>
        <taxon>Chordata</taxon>
        <taxon>Craniata</taxon>
        <taxon>Vertebrata</taxon>
        <taxon>Euteleostomi</taxon>
        <taxon>Actinopterygii</taxon>
        <taxon>Neopterygii</taxon>
        <taxon>Teleostei</taxon>
        <taxon>Neoteleostei</taxon>
        <taxon>Acanthomorphata</taxon>
        <taxon>Ovalentaria</taxon>
        <taxon>Atherinomorphae</taxon>
        <taxon>Cyprinodontiformes</taxon>
        <taxon>Goodeidae</taxon>
        <taxon>Ameca</taxon>
    </lineage>
</organism>
<evidence type="ECO:0000256" key="1">
    <source>
        <dbReference type="SAM" id="MobiDB-lite"/>
    </source>
</evidence>
<dbReference type="Proteomes" id="UP001469553">
    <property type="component" value="Unassembled WGS sequence"/>
</dbReference>
<sequence>MLTFSRRAARNTHANSSSGRSQRMLVAPKDKTRACMDRHCTSVCSSVGTGEAEEGRERGAKTAGVYHWLLLREEGCRGGDKGVHIRRKRNKEFKCALQLKVV</sequence>
<feature type="compositionally biased region" description="Polar residues" evidence="1">
    <location>
        <begin position="12"/>
        <end position="21"/>
    </location>
</feature>
<feature type="region of interest" description="Disordered" evidence="1">
    <location>
        <begin position="1"/>
        <end position="26"/>
    </location>
</feature>
<name>A0ABV0YQX1_9TELE</name>
<accession>A0ABV0YQX1</accession>
<keyword evidence="3" id="KW-1185">Reference proteome</keyword>